<dbReference type="EMBL" id="JACRYL010000019">
    <property type="protein sequence ID" value="MBC6112318.1"/>
    <property type="molecule type" value="Genomic_DNA"/>
</dbReference>
<protein>
    <recommendedName>
        <fullName evidence="4">Tetratricopeptide repeat-containing protein</fullName>
    </recommendedName>
</protein>
<evidence type="ECO:0000256" key="1">
    <source>
        <dbReference type="SAM" id="SignalP"/>
    </source>
</evidence>
<comment type="caution">
    <text evidence="2">The sequence shown here is derived from an EMBL/GenBank/DDBJ whole genome shotgun (WGS) entry which is preliminary data.</text>
</comment>
<dbReference type="Pfam" id="PF13181">
    <property type="entry name" value="TPR_8"/>
    <property type="match status" value="1"/>
</dbReference>
<gene>
    <name evidence="2" type="ORF">H7U22_17990</name>
</gene>
<accession>A0ABR7KWB7</accession>
<sequence length="333" mass="38653">MSKRSQISITKFSFSLLIILFSSFSSFAQEIGILSTEKPIYEIEKNYLENKTDNIALRKYIDARQKAGIYNNAELIEDYVSLLTIDDFNNYQTVLFILEAGPFTYGNAYKLAYSNPKIVDSIYKTEPLSRRIKLNISITNNTMTEAINTKDIYKAMSAADFTRRTYGNDSYNAEGVYMYEMLKYYRGVQDSSNYLRNAPNYYDQYLMKISVDSIKKIESINNTNFNNNTKKYLENSISNTYALHLNNAAWNFYETKTSNISYLTKAIEWSKRAIELKPFAIYYDTLAHLLYKLGKFDEAIKAQETALKSPYEPKDTSIEYLSGELKKIKERKL</sequence>
<reference evidence="2 3" key="1">
    <citation type="submission" date="2020-08" db="EMBL/GenBank/DDBJ databases">
        <authorList>
            <person name="Sun Q."/>
            <person name="Inoue M."/>
        </authorList>
    </citation>
    <scope>NUCLEOTIDE SEQUENCE [LARGE SCALE GENOMIC DNA]</scope>
    <source>
        <strain evidence="2 3">CCM 8938</strain>
    </source>
</reference>
<dbReference type="Proteomes" id="UP000652755">
    <property type="component" value="Unassembled WGS sequence"/>
</dbReference>
<feature type="signal peptide" evidence="1">
    <location>
        <begin position="1"/>
        <end position="28"/>
    </location>
</feature>
<evidence type="ECO:0000313" key="2">
    <source>
        <dbReference type="EMBL" id="MBC6112318.1"/>
    </source>
</evidence>
<keyword evidence="3" id="KW-1185">Reference proteome</keyword>
<dbReference type="RefSeq" id="WP_187072745.1">
    <property type="nucleotide sequence ID" value="NZ_JACRYL010000019.1"/>
</dbReference>
<dbReference type="InterPro" id="IPR019734">
    <property type="entry name" value="TPR_rpt"/>
</dbReference>
<proteinExistence type="predicted"/>
<evidence type="ECO:0000313" key="3">
    <source>
        <dbReference type="Proteomes" id="UP000652755"/>
    </source>
</evidence>
<evidence type="ECO:0008006" key="4">
    <source>
        <dbReference type="Google" id="ProtNLM"/>
    </source>
</evidence>
<dbReference type="InterPro" id="IPR011990">
    <property type="entry name" value="TPR-like_helical_dom_sf"/>
</dbReference>
<feature type="chain" id="PRO_5047368058" description="Tetratricopeptide repeat-containing protein" evidence="1">
    <location>
        <begin position="29"/>
        <end position="333"/>
    </location>
</feature>
<organism evidence="2 3">
    <name type="scientific">Pedobacter fastidiosus</name>
    <dbReference type="NCBI Taxonomy" id="2765361"/>
    <lineage>
        <taxon>Bacteria</taxon>
        <taxon>Pseudomonadati</taxon>
        <taxon>Bacteroidota</taxon>
        <taxon>Sphingobacteriia</taxon>
        <taxon>Sphingobacteriales</taxon>
        <taxon>Sphingobacteriaceae</taxon>
        <taxon>Pedobacter</taxon>
    </lineage>
</organism>
<dbReference type="SUPFAM" id="SSF48452">
    <property type="entry name" value="TPR-like"/>
    <property type="match status" value="1"/>
</dbReference>
<dbReference type="Gene3D" id="1.25.40.10">
    <property type="entry name" value="Tetratricopeptide repeat domain"/>
    <property type="match status" value="1"/>
</dbReference>
<name>A0ABR7KWB7_9SPHI</name>
<keyword evidence="1" id="KW-0732">Signal</keyword>